<dbReference type="Proteomes" id="UP001203284">
    <property type="component" value="Unassembled WGS sequence"/>
</dbReference>
<protein>
    <submittedName>
        <fullName evidence="2">Pyridoxamine 5'-phosphate oxidase family protein</fullName>
    </submittedName>
</protein>
<dbReference type="InterPro" id="IPR012349">
    <property type="entry name" value="Split_barrel_FMN-bd"/>
</dbReference>
<dbReference type="RefSeq" id="WP_247029317.1">
    <property type="nucleotide sequence ID" value="NZ_JALKCH010000006.1"/>
</dbReference>
<comment type="caution">
    <text evidence="2">The sequence shown here is derived from an EMBL/GenBank/DDBJ whole genome shotgun (WGS) entry which is preliminary data.</text>
</comment>
<dbReference type="Pfam" id="PF16242">
    <property type="entry name" value="Pyrid_ox_like"/>
    <property type="match status" value="1"/>
</dbReference>
<organism evidence="2 3">
    <name type="scientific">Ancylobacter crimeensis</name>
    <dbReference type="NCBI Taxonomy" id="2579147"/>
    <lineage>
        <taxon>Bacteria</taxon>
        <taxon>Pseudomonadati</taxon>
        <taxon>Pseudomonadota</taxon>
        <taxon>Alphaproteobacteria</taxon>
        <taxon>Hyphomicrobiales</taxon>
        <taxon>Xanthobacteraceae</taxon>
        <taxon>Ancylobacter</taxon>
    </lineage>
</organism>
<evidence type="ECO:0000259" key="1">
    <source>
        <dbReference type="Pfam" id="PF16242"/>
    </source>
</evidence>
<evidence type="ECO:0000313" key="2">
    <source>
        <dbReference type="EMBL" id="MCK0197523.1"/>
    </source>
</evidence>
<proteinExistence type="predicted"/>
<dbReference type="InterPro" id="IPR052917">
    <property type="entry name" value="Stress-Dev_Protein"/>
</dbReference>
<dbReference type="EMBL" id="JALKCH010000006">
    <property type="protein sequence ID" value="MCK0197523.1"/>
    <property type="molecule type" value="Genomic_DNA"/>
</dbReference>
<dbReference type="PANTHER" id="PTHR34818:SF1">
    <property type="entry name" value="PROTEIN BLI-3"/>
    <property type="match status" value="1"/>
</dbReference>
<gene>
    <name evidence="2" type="ORF">MWN34_11415</name>
</gene>
<accession>A0ABT0DC38</accession>
<dbReference type="PANTHER" id="PTHR34818">
    <property type="entry name" value="PROTEIN BLI-3"/>
    <property type="match status" value="1"/>
</dbReference>
<dbReference type="InterPro" id="IPR038725">
    <property type="entry name" value="YdaG_split_barrel_FMN-bd"/>
</dbReference>
<sequence>MAKMNEAEAVDHVWEMMEDLRVCMLVTRQGASLRGRPMHGFPSREEGCVWFLTDRRGHVDDELDRDPQGALIFAKASSNDFLSVSGEFEVLDDRAKIDELWNDAARAWWPDGKGDPNIRVLRFLPEGAEYWDGTASSILITLKMAAARLTGKRADLGENRKVSLD</sequence>
<dbReference type="SUPFAM" id="SSF50475">
    <property type="entry name" value="FMN-binding split barrel"/>
    <property type="match status" value="1"/>
</dbReference>
<reference evidence="2 3" key="1">
    <citation type="submission" date="2022-04" db="EMBL/GenBank/DDBJ databases">
        <authorList>
            <person name="Grouzdev D.S."/>
            <person name="Pantiukh K.S."/>
            <person name="Krutkina M.S."/>
        </authorList>
    </citation>
    <scope>NUCLEOTIDE SEQUENCE [LARGE SCALE GENOMIC DNA]</scope>
    <source>
        <strain evidence="2 3">6x-1</strain>
    </source>
</reference>
<feature type="domain" description="General stress protein FMN-binding split barrel" evidence="1">
    <location>
        <begin position="8"/>
        <end position="155"/>
    </location>
</feature>
<name>A0ABT0DC38_9HYPH</name>
<keyword evidence="3" id="KW-1185">Reference proteome</keyword>
<dbReference type="Gene3D" id="2.30.110.10">
    <property type="entry name" value="Electron Transport, Fmn-binding Protein, Chain A"/>
    <property type="match status" value="1"/>
</dbReference>
<evidence type="ECO:0000313" key="3">
    <source>
        <dbReference type="Proteomes" id="UP001203284"/>
    </source>
</evidence>